<dbReference type="AlphaFoldDB" id="A0A3B1BLX5"/>
<feature type="domain" description="MEDS" evidence="2">
    <location>
        <begin position="82"/>
        <end position="222"/>
    </location>
</feature>
<proteinExistence type="predicted"/>
<dbReference type="InterPro" id="IPR010093">
    <property type="entry name" value="SinI_DNA-bd"/>
</dbReference>
<evidence type="ECO:0000313" key="3">
    <source>
        <dbReference type="EMBL" id="VAX15541.1"/>
    </source>
</evidence>
<name>A0A3B1BLX5_9ZZZZ</name>
<dbReference type="Pfam" id="PF14417">
    <property type="entry name" value="MEDS"/>
    <property type="match status" value="1"/>
</dbReference>
<dbReference type="Pfam" id="PF12728">
    <property type="entry name" value="HTH_17"/>
    <property type="match status" value="1"/>
</dbReference>
<dbReference type="EMBL" id="UOGB01000022">
    <property type="protein sequence ID" value="VAX15541.1"/>
    <property type="molecule type" value="Genomic_DNA"/>
</dbReference>
<dbReference type="InterPro" id="IPR009061">
    <property type="entry name" value="DNA-bd_dom_put_sf"/>
</dbReference>
<dbReference type="InterPro" id="IPR041657">
    <property type="entry name" value="HTH_17"/>
</dbReference>
<feature type="domain" description="Helix-turn-helix" evidence="1">
    <location>
        <begin position="12"/>
        <end position="60"/>
    </location>
</feature>
<reference evidence="3" key="1">
    <citation type="submission" date="2018-06" db="EMBL/GenBank/DDBJ databases">
        <authorList>
            <person name="Zhirakovskaya E."/>
        </authorList>
    </citation>
    <scope>NUCLEOTIDE SEQUENCE</scope>
</reference>
<sequence length="266" mass="30261">MTETSRDEVLDFLTVREISQILKTHSNTVYKMCREGTLPAVKIGKEWRVDRRKLALFMEGGAPPQKKDTYESLVQLSLQEGHMLGIFTQEKDISEFELTFFVKAQNRGYRLFKACWWQHPDDVRRHMSKAGLEVEKLESSGSLVIVDLNDVFHRFGHLRAAEVWSNAAAQALDLGYKGLISSGAKHLDCCGNHSFLMEFEKALDKIIKNEPIVGVCPYLMDMNVPNAFVKLVDLIKLHGRFFIQTQDTEILAQVTFATNASGRLNH</sequence>
<evidence type="ECO:0008006" key="4">
    <source>
        <dbReference type="Google" id="ProtNLM"/>
    </source>
</evidence>
<organism evidence="3">
    <name type="scientific">hydrothermal vent metagenome</name>
    <dbReference type="NCBI Taxonomy" id="652676"/>
    <lineage>
        <taxon>unclassified sequences</taxon>
        <taxon>metagenomes</taxon>
        <taxon>ecological metagenomes</taxon>
    </lineage>
</organism>
<evidence type="ECO:0000259" key="1">
    <source>
        <dbReference type="Pfam" id="PF12728"/>
    </source>
</evidence>
<dbReference type="InterPro" id="IPR025847">
    <property type="entry name" value="MEDS_domain"/>
</dbReference>
<protein>
    <recommendedName>
        <fullName evidence="4">Helix-turn-helix domain-containing protein</fullName>
    </recommendedName>
</protein>
<gene>
    <name evidence="3" type="ORF">MNBD_NITROSPINAE03-482</name>
</gene>
<dbReference type="GO" id="GO:0003677">
    <property type="term" value="F:DNA binding"/>
    <property type="evidence" value="ECO:0007669"/>
    <property type="project" value="InterPro"/>
</dbReference>
<dbReference type="NCBIfam" id="TIGR01764">
    <property type="entry name" value="excise"/>
    <property type="match status" value="1"/>
</dbReference>
<evidence type="ECO:0000259" key="2">
    <source>
        <dbReference type="Pfam" id="PF14417"/>
    </source>
</evidence>
<dbReference type="SUPFAM" id="SSF46955">
    <property type="entry name" value="Putative DNA-binding domain"/>
    <property type="match status" value="1"/>
</dbReference>
<accession>A0A3B1BLX5</accession>